<organism evidence="2 3">
    <name type="scientific">Cuscuta epithymum</name>
    <dbReference type="NCBI Taxonomy" id="186058"/>
    <lineage>
        <taxon>Eukaryota</taxon>
        <taxon>Viridiplantae</taxon>
        <taxon>Streptophyta</taxon>
        <taxon>Embryophyta</taxon>
        <taxon>Tracheophyta</taxon>
        <taxon>Spermatophyta</taxon>
        <taxon>Magnoliopsida</taxon>
        <taxon>eudicotyledons</taxon>
        <taxon>Gunneridae</taxon>
        <taxon>Pentapetalae</taxon>
        <taxon>asterids</taxon>
        <taxon>lamiids</taxon>
        <taxon>Solanales</taxon>
        <taxon>Convolvulaceae</taxon>
        <taxon>Cuscuteae</taxon>
        <taxon>Cuscuta</taxon>
        <taxon>Cuscuta subgen. Cuscuta</taxon>
    </lineage>
</organism>
<protein>
    <submittedName>
        <fullName evidence="2">Uncharacterized protein</fullName>
    </submittedName>
</protein>
<proteinExistence type="predicted"/>
<sequence length="150" mass="17122">MAQNSTEDDGLLIIPDSEDELADDVCETPTEVAREIIEDVIVPDSEEGLLPEDGVAWDSVDPVSELHPRCMAQNSPEEDDLLIIPDSEDELAKDVIEKPTEVMGETVDPNLLKRRRDNDMHPIRRSPRLEEFLKLMIPKWETRMWDVDTD</sequence>
<gene>
    <name evidence="2" type="ORF">CEPIT_LOCUS34486</name>
</gene>
<keyword evidence="3" id="KW-1185">Reference proteome</keyword>
<reference evidence="2" key="1">
    <citation type="submission" date="2022-07" db="EMBL/GenBank/DDBJ databases">
        <authorList>
            <person name="Macas J."/>
            <person name="Novak P."/>
            <person name="Neumann P."/>
        </authorList>
    </citation>
    <scope>NUCLEOTIDE SEQUENCE</scope>
</reference>
<evidence type="ECO:0000313" key="2">
    <source>
        <dbReference type="EMBL" id="CAH9135411.1"/>
    </source>
</evidence>
<dbReference type="Proteomes" id="UP001152523">
    <property type="component" value="Unassembled WGS sequence"/>
</dbReference>
<comment type="caution">
    <text evidence="2">The sequence shown here is derived from an EMBL/GenBank/DDBJ whole genome shotgun (WGS) entry which is preliminary data.</text>
</comment>
<dbReference type="EMBL" id="CAMAPF010000987">
    <property type="protein sequence ID" value="CAH9135411.1"/>
    <property type="molecule type" value="Genomic_DNA"/>
</dbReference>
<evidence type="ECO:0000256" key="1">
    <source>
        <dbReference type="SAM" id="MobiDB-lite"/>
    </source>
</evidence>
<name>A0AAV0FIU8_9ASTE</name>
<accession>A0AAV0FIU8</accession>
<dbReference type="AlphaFoldDB" id="A0AAV0FIU8"/>
<evidence type="ECO:0000313" key="3">
    <source>
        <dbReference type="Proteomes" id="UP001152523"/>
    </source>
</evidence>
<feature type="region of interest" description="Disordered" evidence="1">
    <location>
        <begin position="99"/>
        <end position="120"/>
    </location>
</feature>